<keyword evidence="2 7" id="KW-0547">Nucleotide-binding</keyword>
<dbReference type="NCBIfam" id="TIGR01069">
    <property type="entry name" value="mutS2"/>
    <property type="match status" value="1"/>
</dbReference>
<accession>A0A448V1X6</accession>
<evidence type="ECO:0000256" key="7">
    <source>
        <dbReference type="HAMAP-Rule" id="MF_00092"/>
    </source>
</evidence>
<dbReference type="KEGG" id="piv:NCTC13079_00991"/>
<dbReference type="GO" id="GO:0043023">
    <property type="term" value="F:ribosomal large subunit binding"/>
    <property type="evidence" value="ECO:0007669"/>
    <property type="project" value="UniProtKB-UniRule"/>
</dbReference>
<dbReference type="SMART" id="SM00533">
    <property type="entry name" value="MUTSd"/>
    <property type="match status" value="1"/>
</dbReference>
<comment type="similarity">
    <text evidence="7">Belongs to the DNA mismatch repair MutS family. MutS2 subfamily.</text>
</comment>
<dbReference type="SMART" id="SM00463">
    <property type="entry name" value="SMR"/>
    <property type="match status" value="1"/>
</dbReference>
<dbReference type="InterPro" id="IPR045076">
    <property type="entry name" value="MutS"/>
</dbReference>
<evidence type="ECO:0000256" key="9">
    <source>
        <dbReference type="SAM" id="MobiDB-lite"/>
    </source>
</evidence>
<evidence type="ECO:0000259" key="10">
    <source>
        <dbReference type="PROSITE" id="PS50828"/>
    </source>
</evidence>
<dbReference type="SUPFAM" id="SSF160443">
    <property type="entry name" value="SMR domain-like"/>
    <property type="match status" value="1"/>
</dbReference>
<dbReference type="PANTHER" id="PTHR48466">
    <property type="entry name" value="OS10G0509000 PROTEIN-RELATED"/>
    <property type="match status" value="1"/>
</dbReference>
<gene>
    <name evidence="7 11" type="primary">mutS2</name>
    <name evidence="7" type="synonym">rqcU</name>
    <name evidence="11" type="ORF">NCTC13079_00991</name>
</gene>
<dbReference type="PROSITE" id="PS00486">
    <property type="entry name" value="DNA_MISMATCH_REPAIR_2"/>
    <property type="match status" value="1"/>
</dbReference>
<keyword evidence="8" id="KW-0175">Coiled coil</keyword>
<dbReference type="GO" id="GO:0006298">
    <property type="term" value="P:mismatch repair"/>
    <property type="evidence" value="ECO:0007669"/>
    <property type="project" value="InterPro"/>
</dbReference>
<keyword evidence="7" id="KW-0540">Nuclease</keyword>
<dbReference type="GO" id="GO:0016887">
    <property type="term" value="F:ATP hydrolysis activity"/>
    <property type="evidence" value="ECO:0007669"/>
    <property type="project" value="InterPro"/>
</dbReference>
<evidence type="ECO:0000256" key="6">
    <source>
        <dbReference type="ARBA" id="ARBA00023125"/>
    </source>
</evidence>
<dbReference type="InterPro" id="IPR000432">
    <property type="entry name" value="DNA_mismatch_repair_MutS_C"/>
</dbReference>
<keyword evidence="4 7" id="KW-0067">ATP-binding</keyword>
<dbReference type="InterPro" id="IPR002625">
    <property type="entry name" value="Smr_dom"/>
</dbReference>
<evidence type="ECO:0000256" key="5">
    <source>
        <dbReference type="ARBA" id="ARBA00022884"/>
    </source>
</evidence>
<dbReference type="InterPro" id="IPR007696">
    <property type="entry name" value="DNA_mismatch_repair_MutS_core"/>
</dbReference>
<evidence type="ECO:0000256" key="1">
    <source>
        <dbReference type="ARBA" id="ARBA00022730"/>
    </source>
</evidence>
<dbReference type="RefSeq" id="WP_126465568.1">
    <property type="nucleotide sequence ID" value="NZ_LR134523.1"/>
</dbReference>
<evidence type="ECO:0000256" key="3">
    <source>
        <dbReference type="ARBA" id="ARBA00022801"/>
    </source>
</evidence>
<dbReference type="Pfam" id="PF01713">
    <property type="entry name" value="Smr"/>
    <property type="match status" value="1"/>
</dbReference>
<feature type="binding site" evidence="7">
    <location>
        <begin position="337"/>
        <end position="344"/>
    </location>
    <ligand>
        <name>ATP</name>
        <dbReference type="ChEBI" id="CHEBI:30616"/>
    </ligand>
</feature>
<dbReference type="InterPro" id="IPR046893">
    <property type="entry name" value="MSSS"/>
</dbReference>
<name>A0A448V1X6_9FIRM</name>
<dbReference type="InterPro" id="IPR036063">
    <property type="entry name" value="Smr_dom_sf"/>
</dbReference>
<organism evidence="11 12">
    <name type="scientific">Aedoeadaptatus ivorii</name>
    <dbReference type="NCBI Taxonomy" id="54006"/>
    <lineage>
        <taxon>Bacteria</taxon>
        <taxon>Bacillati</taxon>
        <taxon>Bacillota</taxon>
        <taxon>Tissierellia</taxon>
        <taxon>Tissierellales</taxon>
        <taxon>Peptoniphilaceae</taxon>
        <taxon>Aedoeadaptatus</taxon>
    </lineage>
</organism>
<keyword evidence="7" id="KW-0255">Endonuclease</keyword>
<comment type="function">
    <text evidence="7">Endonuclease that is involved in the suppression of homologous recombination and thus may have a key role in the control of bacterial genetic diversity.</text>
</comment>
<feature type="domain" description="Smr" evidence="10">
    <location>
        <begin position="718"/>
        <end position="793"/>
    </location>
</feature>
<dbReference type="PANTHER" id="PTHR48466:SF2">
    <property type="entry name" value="OS10G0509000 PROTEIN"/>
    <property type="match status" value="1"/>
</dbReference>
<keyword evidence="12" id="KW-1185">Reference proteome</keyword>
<keyword evidence="6 7" id="KW-0238">DNA-binding</keyword>
<dbReference type="InterPro" id="IPR036187">
    <property type="entry name" value="DNA_mismatch_repair_MutS_sf"/>
</dbReference>
<dbReference type="Pfam" id="PF20297">
    <property type="entry name" value="MSSS"/>
    <property type="match status" value="1"/>
</dbReference>
<dbReference type="SUPFAM" id="SSF48334">
    <property type="entry name" value="DNA repair protein MutS, domain III"/>
    <property type="match status" value="1"/>
</dbReference>
<dbReference type="InterPro" id="IPR027417">
    <property type="entry name" value="P-loop_NTPase"/>
</dbReference>
<comment type="subunit">
    <text evidence="7">Homodimer. Binds to stalled ribosomes, contacting rRNA.</text>
</comment>
<proteinExistence type="inferred from homology"/>
<dbReference type="PROSITE" id="PS50828">
    <property type="entry name" value="SMR"/>
    <property type="match status" value="1"/>
</dbReference>
<dbReference type="Proteomes" id="UP000269544">
    <property type="component" value="Chromosome"/>
</dbReference>
<dbReference type="Pfam" id="PF00488">
    <property type="entry name" value="MutS_V"/>
    <property type="match status" value="1"/>
</dbReference>
<dbReference type="Gene3D" id="3.30.1370.110">
    <property type="match status" value="1"/>
</dbReference>
<dbReference type="GO" id="GO:0140664">
    <property type="term" value="F:ATP-dependent DNA damage sensor activity"/>
    <property type="evidence" value="ECO:0007669"/>
    <property type="project" value="InterPro"/>
</dbReference>
<feature type="coiled-coil region" evidence="8">
    <location>
        <begin position="521"/>
        <end position="620"/>
    </location>
</feature>
<dbReference type="GO" id="GO:0005524">
    <property type="term" value="F:ATP binding"/>
    <property type="evidence" value="ECO:0007669"/>
    <property type="project" value="UniProtKB-UniRule"/>
</dbReference>
<dbReference type="EMBL" id="LR134523">
    <property type="protein sequence ID" value="VEJ35811.1"/>
    <property type="molecule type" value="Genomic_DNA"/>
</dbReference>
<dbReference type="AlphaFoldDB" id="A0A448V1X6"/>
<evidence type="ECO:0000313" key="12">
    <source>
        <dbReference type="Proteomes" id="UP000269544"/>
    </source>
</evidence>
<dbReference type="GO" id="GO:0072344">
    <property type="term" value="P:rescue of stalled ribosome"/>
    <property type="evidence" value="ECO:0007669"/>
    <property type="project" value="UniProtKB-UniRule"/>
</dbReference>
<feature type="region of interest" description="Disordered" evidence="9">
    <location>
        <begin position="770"/>
        <end position="793"/>
    </location>
</feature>
<dbReference type="CDD" id="cd03280">
    <property type="entry name" value="ABC_MutS2"/>
    <property type="match status" value="1"/>
</dbReference>
<evidence type="ECO:0000256" key="4">
    <source>
        <dbReference type="ARBA" id="ARBA00022840"/>
    </source>
</evidence>
<evidence type="ECO:0000256" key="8">
    <source>
        <dbReference type="SAM" id="Coils"/>
    </source>
</evidence>
<comment type="function">
    <text evidence="7">Acts as a ribosome collision sensor, splitting the ribosome into its 2 subunits. Detects stalled/collided 70S ribosomes which it binds and splits by an ATP-hydrolysis driven conformational change. Acts upstream of the ribosome quality control system (RQC), a ribosome-associated complex that mediates the extraction of incompletely synthesized nascent chains from stalled ribosomes and their subsequent degradation. Probably generates substrates for RQC.</text>
</comment>
<dbReference type="GO" id="GO:0019843">
    <property type="term" value="F:rRNA binding"/>
    <property type="evidence" value="ECO:0007669"/>
    <property type="project" value="UniProtKB-UniRule"/>
</dbReference>
<sequence length="793" mass="87879">MARSIEAILEFHEIVKRLLDLASSDIGKARILKMRFSQDADEIEYMQKETQEALSLLITRAAPPLSGARSVAKAAHYASRGGVLGIDEILNIGDSLRGVSRIRKYMDGSKGEEEELPFPIIGGMVSALWSRGELREAIESTIESEDKIYDDATPQLKQIRRNLAAKRYSVREKLQNILNSQDLQQSLQDSIVTVREGRYVVPVRHDARNKVKGLVHDMSASGQTVYVEPMAVVEANNEIRALELKEREEIRRILEELSAEIGAYPEEFAQNEQIFGDLDFVFAKAKLASEQNAIFPSLSKGRYTKLVGARHPLIDPKDVVPLSLEVGGQHQGLIITGPNTGGKTVSLKTLGVMVLMTQYGLHIPAEPGTVMGIYEGAYADIGDEQSIEQSLSTFSSHMVHIVDILGTINDKSLVLFDELGAGTDPTEGAALALSIIEYVLKKGAVFMATTHYTQLKLYALTREGVQNASMEFDVDTLSPTYRLMVGVPGKSNAFEISARLGLSDEVLAGAKDFLEKEDIAFEDVLTTLDEQRTRLEKQQAELVQLRAQYREEADKAARMRKNLERERGAILSKARDKAHRIVKSAREDADLAVSEIRTLKRDLEREEAQTVQEAQDILRESDRRLRSKDRGIVLKKAKNPAKKLKPGDTVYAESLGVTATVLEGPDDKGNVSIQAGLMKMTLPRAALVLREEEPQTPNIGGKREKFSQNKSKHVKTEFDIRGKTFEEAKSVLEKAIDDGYLASLSSIRIIHGKGTGQLRKKVKEYLRRHPSIGKEEDADPAEGGSGVTVAHFR</sequence>
<dbReference type="HAMAP" id="MF_00092">
    <property type="entry name" value="MutS2"/>
    <property type="match status" value="1"/>
</dbReference>
<dbReference type="EC" id="3.1.-.-" evidence="7"/>
<dbReference type="GO" id="GO:0004519">
    <property type="term" value="F:endonuclease activity"/>
    <property type="evidence" value="ECO:0007669"/>
    <property type="project" value="UniProtKB-UniRule"/>
</dbReference>
<dbReference type="GO" id="GO:0030983">
    <property type="term" value="F:mismatched DNA binding"/>
    <property type="evidence" value="ECO:0007669"/>
    <property type="project" value="InterPro"/>
</dbReference>
<evidence type="ECO:0000313" key="11">
    <source>
        <dbReference type="EMBL" id="VEJ35811.1"/>
    </source>
</evidence>
<keyword evidence="1 7" id="KW-0699">rRNA-binding</keyword>
<dbReference type="Gene3D" id="3.40.50.300">
    <property type="entry name" value="P-loop containing nucleotide triphosphate hydrolases"/>
    <property type="match status" value="1"/>
</dbReference>
<feature type="coiled-coil region" evidence="8">
    <location>
        <begin position="232"/>
        <end position="260"/>
    </location>
</feature>
<dbReference type="SUPFAM" id="SSF52540">
    <property type="entry name" value="P-loop containing nucleoside triphosphate hydrolases"/>
    <property type="match status" value="1"/>
</dbReference>
<reference evidence="11 12" key="1">
    <citation type="submission" date="2018-12" db="EMBL/GenBank/DDBJ databases">
        <authorList>
            <consortium name="Pathogen Informatics"/>
        </authorList>
    </citation>
    <scope>NUCLEOTIDE SEQUENCE [LARGE SCALE GENOMIC DNA]</scope>
    <source>
        <strain evidence="11 12">NCTC13079</strain>
    </source>
</reference>
<dbReference type="EC" id="3.6.4.-" evidence="7"/>
<dbReference type="PIRSF" id="PIRSF005814">
    <property type="entry name" value="MutS_YshD"/>
    <property type="match status" value="1"/>
</dbReference>
<dbReference type="GO" id="GO:0045910">
    <property type="term" value="P:negative regulation of DNA recombination"/>
    <property type="evidence" value="ECO:0007669"/>
    <property type="project" value="InterPro"/>
</dbReference>
<keyword evidence="3 7" id="KW-0378">Hydrolase</keyword>
<evidence type="ECO:0000256" key="2">
    <source>
        <dbReference type="ARBA" id="ARBA00022741"/>
    </source>
</evidence>
<keyword evidence="5 7" id="KW-0694">RNA-binding</keyword>
<dbReference type="InterPro" id="IPR005747">
    <property type="entry name" value="MutS2"/>
</dbReference>
<dbReference type="SMART" id="SM00534">
    <property type="entry name" value="MUTSac"/>
    <property type="match status" value="1"/>
</dbReference>
<dbReference type="OrthoDB" id="9808166at2"/>
<dbReference type="FunFam" id="3.40.50.300:FF:000830">
    <property type="entry name" value="Endonuclease MutS2"/>
    <property type="match status" value="1"/>
</dbReference>
<protein>
    <recommendedName>
        <fullName evidence="7">Endonuclease MutS2</fullName>
        <ecNumber evidence="7">3.1.-.-</ecNumber>
    </recommendedName>
    <alternativeName>
        <fullName evidence="7">Ribosome-associated protein quality control-upstream factor</fullName>
        <shortName evidence="7">RQC-upstream factor</shortName>
        <shortName evidence="7">RqcU</shortName>
        <ecNumber evidence="7">3.6.4.-</ecNumber>
    </alternativeName>
</protein>